<reference evidence="2" key="1">
    <citation type="journal article" date="2020" name="Nature">
        <title>Giant virus diversity and host interactions through global metagenomics.</title>
        <authorList>
            <person name="Schulz F."/>
            <person name="Roux S."/>
            <person name="Paez-Espino D."/>
            <person name="Jungbluth S."/>
            <person name="Walsh D.A."/>
            <person name="Denef V.J."/>
            <person name="McMahon K.D."/>
            <person name="Konstantinidis K.T."/>
            <person name="Eloe-Fadrosh E.A."/>
            <person name="Kyrpides N.C."/>
            <person name="Woyke T."/>
        </authorList>
    </citation>
    <scope>NUCLEOTIDE SEQUENCE</scope>
    <source>
        <strain evidence="2">GVMAG-M-3300023184-168</strain>
    </source>
</reference>
<name>A0A6C0HTN1_9ZZZZ</name>
<feature type="domain" description="Treble clef zinc finger" evidence="1">
    <location>
        <begin position="19"/>
        <end position="67"/>
    </location>
</feature>
<dbReference type="InterPro" id="IPR025487">
    <property type="entry name" value="DUF4379"/>
</dbReference>
<evidence type="ECO:0000259" key="1">
    <source>
        <dbReference type="Pfam" id="PF14311"/>
    </source>
</evidence>
<feature type="domain" description="Treble clef zinc finger" evidence="1">
    <location>
        <begin position="101"/>
        <end position="148"/>
    </location>
</feature>
<feature type="domain" description="Treble clef zinc finger" evidence="1">
    <location>
        <begin position="253"/>
        <end position="298"/>
    </location>
</feature>
<dbReference type="AlphaFoldDB" id="A0A6C0HTN1"/>
<sequence>MNNIIPFEKSFASHPKSQFWSDKNNINPKFIFKSSGKKYYFNCEKCNHDFEMQLDNVCKDRWCPYCCIPSRRSRRLCEIYNCTNCYNRSFASHSKSIYWSEINKVTPRQLFLNNNSKFWFNCDKCSHIFEKALNDINCLNGWCPYCCNQKLCDNYKCNDCFLKSFASHSKSRFWSLENKVKPREVFKNSNKKFKFLCECNHIFDTILSDFSNDNGGCPYCSIPGKKLCSDMTCQHCLNRSFESHPKSCFWSLENKVKPREVFKNSNKKYWFICEKNHNFESSLGNINNYQWCPHCVNKTEGKLFTELQTLYPSLITQFKQEWCKRITYLPFDFCIPEYKIIIEVDGRQHFKQVSNWSSPEEQFDNDKYKEKCANDNEYSIIRLLQEDVYYDKYDWFKELCDAIEDIKNGDEVANIYLCKNNEYNDF</sequence>
<dbReference type="EMBL" id="MN740010">
    <property type="protein sequence ID" value="QHT83505.1"/>
    <property type="molecule type" value="Genomic_DNA"/>
</dbReference>
<dbReference type="Pfam" id="PF14311">
    <property type="entry name" value="DUF4379"/>
    <property type="match status" value="4"/>
</dbReference>
<evidence type="ECO:0000313" key="2">
    <source>
        <dbReference type="EMBL" id="QHT83505.1"/>
    </source>
</evidence>
<dbReference type="Gene3D" id="3.40.960.10">
    <property type="entry name" value="VSR Endonuclease"/>
    <property type="match status" value="1"/>
</dbReference>
<accession>A0A6C0HTN1</accession>
<proteinExistence type="predicted"/>
<organism evidence="2">
    <name type="scientific">viral metagenome</name>
    <dbReference type="NCBI Taxonomy" id="1070528"/>
    <lineage>
        <taxon>unclassified sequences</taxon>
        <taxon>metagenomes</taxon>
        <taxon>organismal metagenomes</taxon>
    </lineage>
</organism>
<feature type="domain" description="Treble clef zinc finger" evidence="1">
    <location>
        <begin position="175"/>
        <end position="221"/>
    </location>
</feature>
<protein>
    <recommendedName>
        <fullName evidence="1">Treble clef zinc finger domain-containing protein</fullName>
    </recommendedName>
</protein>